<dbReference type="InterPro" id="IPR018253">
    <property type="entry name" value="DnaJ_domain_CS"/>
</dbReference>
<dbReference type="STRING" id="857967.G0R1Y6"/>
<sequence>MNICLLLILYIINIQQYICEKDYYKILGISRNSDLRQIKQQFKKMALKYHPDKNQNNIYLAELEFSQIVEAYEILGDSQKRDAYDNFGEFAFNKNKQNNQSEKNSPQNKQITNLRYQNIFSQFFIKLNKDSKRKNVFQNSDVIIFKMEQLSNFLQRNQVWIVLFYNKYQPESLEIIDVYKKFASKYKGIFTVSSINCKNEISLCEDQFEVFYYPKIKAFSAHIESQGQEYKNDMKDIQKIGLFASNLMEDYSQKVTKENYKQLHIQAKRIIALFTEKQYTPILIKAFSKEFKDSLQFIIIHSSEKHLLKKFNVTQFPTIVGLYDVKRYQMTVYKGVKNKEYIRKFLKLQIIINNQHMNINKLLKQQHLANQYNIIIFILIVQDVKQSLMLNNLEDNYPGFDFYYTFYNNINVRLQEDFQYKFPNAIALYKGKYTKYSKKFKLSKHRINHFINHIIEGTAEFNQPFTDDLIFIKQQQYKHDQ</sequence>
<dbReference type="SUPFAM" id="SSF46565">
    <property type="entry name" value="Chaperone J-domain"/>
    <property type="match status" value="1"/>
</dbReference>
<dbReference type="eggNOG" id="KOG0714">
    <property type="taxonomic scope" value="Eukaryota"/>
</dbReference>
<accession>G0R1Y6</accession>
<dbReference type="PANTHER" id="PTHR45184:SF2">
    <property type="entry name" value="CHROMOSOME UNDETERMINED SCAFFOLD_102, WHOLE GENOME SHOTGUN SEQUENCE"/>
    <property type="match status" value="1"/>
</dbReference>
<feature type="chain" id="PRO_5003408380" description="J domain-containing protein" evidence="1">
    <location>
        <begin position="20"/>
        <end position="481"/>
    </location>
</feature>
<reference evidence="3 4" key="1">
    <citation type="submission" date="2011-07" db="EMBL/GenBank/DDBJ databases">
        <authorList>
            <person name="Coyne R."/>
            <person name="Brami D."/>
            <person name="Johnson J."/>
            <person name="Hostetler J."/>
            <person name="Hannick L."/>
            <person name="Clark T."/>
            <person name="Cassidy-Hanley D."/>
            <person name="Inman J."/>
        </authorList>
    </citation>
    <scope>NUCLEOTIDE SEQUENCE [LARGE SCALE GENOMIC DNA]</scope>
    <source>
        <strain evidence="3 4">G5</strain>
    </source>
</reference>
<protein>
    <recommendedName>
        <fullName evidence="2">J domain-containing protein</fullName>
    </recommendedName>
</protein>
<dbReference type="OrthoDB" id="445556at2759"/>
<dbReference type="OMA" id="FKITEFP"/>
<dbReference type="InterPro" id="IPR036869">
    <property type="entry name" value="J_dom_sf"/>
</dbReference>
<dbReference type="PROSITE" id="PS50076">
    <property type="entry name" value="DNAJ_2"/>
    <property type="match status" value="1"/>
</dbReference>
<dbReference type="PROSITE" id="PS00636">
    <property type="entry name" value="DNAJ_1"/>
    <property type="match status" value="1"/>
</dbReference>
<name>G0R1Y6_ICHMU</name>
<dbReference type="Gene3D" id="1.10.287.110">
    <property type="entry name" value="DnaJ domain"/>
    <property type="match status" value="1"/>
</dbReference>
<dbReference type="InterPro" id="IPR052842">
    <property type="entry name" value="ER_Co-chaperone"/>
</dbReference>
<keyword evidence="1" id="KW-0732">Signal</keyword>
<evidence type="ECO:0000259" key="2">
    <source>
        <dbReference type="PROSITE" id="PS50076"/>
    </source>
</evidence>
<dbReference type="InParanoid" id="G0R1Y6"/>
<dbReference type="Gene3D" id="3.40.30.10">
    <property type="entry name" value="Glutaredoxin"/>
    <property type="match status" value="1"/>
</dbReference>
<dbReference type="SMART" id="SM00271">
    <property type="entry name" value="DnaJ"/>
    <property type="match status" value="1"/>
</dbReference>
<evidence type="ECO:0000313" key="4">
    <source>
        <dbReference type="Proteomes" id="UP000008983"/>
    </source>
</evidence>
<dbReference type="CDD" id="cd06257">
    <property type="entry name" value="DnaJ"/>
    <property type="match status" value="1"/>
</dbReference>
<evidence type="ECO:0000256" key="1">
    <source>
        <dbReference type="SAM" id="SignalP"/>
    </source>
</evidence>
<dbReference type="PANTHER" id="PTHR45184">
    <property type="entry name" value="DNAJ PROTEIN ERDJ3A"/>
    <property type="match status" value="1"/>
</dbReference>
<dbReference type="PRINTS" id="PR00625">
    <property type="entry name" value="JDOMAIN"/>
</dbReference>
<dbReference type="Pfam" id="PF00226">
    <property type="entry name" value="DnaJ"/>
    <property type="match status" value="1"/>
</dbReference>
<gene>
    <name evidence="3" type="ORF">IMG5_173670</name>
</gene>
<feature type="domain" description="J" evidence="2">
    <location>
        <begin position="22"/>
        <end position="88"/>
    </location>
</feature>
<keyword evidence="4" id="KW-1185">Reference proteome</keyword>
<proteinExistence type="predicted"/>
<dbReference type="SUPFAM" id="SSF52833">
    <property type="entry name" value="Thioredoxin-like"/>
    <property type="match status" value="2"/>
</dbReference>
<dbReference type="InterPro" id="IPR001623">
    <property type="entry name" value="DnaJ_domain"/>
</dbReference>
<organism evidence="3 4">
    <name type="scientific">Ichthyophthirius multifiliis</name>
    <name type="common">White spot disease agent</name>
    <name type="synonym">Ich</name>
    <dbReference type="NCBI Taxonomy" id="5932"/>
    <lineage>
        <taxon>Eukaryota</taxon>
        <taxon>Sar</taxon>
        <taxon>Alveolata</taxon>
        <taxon>Ciliophora</taxon>
        <taxon>Intramacronucleata</taxon>
        <taxon>Oligohymenophorea</taxon>
        <taxon>Hymenostomatida</taxon>
        <taxon>Ophryoglenina</taxon>
        <taxon>Ichthyophthirius</taxon>
    </lineage>
</organism>
<dbReference type="Proteomes" id="UP000008983">
    <property type="component" value="Unassembled WGS sequence"/>
</dbReference>
<feature type="signal peptide" evidence="1">
    <location>
        <begin position="1"/>
        <end position="19"/>
    </location>
</feature>
<dbReference type="RefSeq" id="XP_004029747.1">
    <property type="nucleotide sequence ID" value="XM_004029699.1"/>
</dbReference>
<dbReference type="InterPro" id="IPR036249">
    <property type="entry name" value="Thioredoxin-like_sf"/>
</dbReference>
<dbReference type="AlphaFoldDB" id="G0R1Y6"/>
<evidence type="ECO:0000313" key="3">
    <source>
        <dbReference type="EMBL" id="EGR28511.1"/>
    </source>
</evidence>
<dbReference type="GeneID" id="14904587"/>
<dbReference type="EMBL" id="GL984234">
    <property type="protein sequence ID" value="EGR28511.1"/>
    <property type="molecule type" value="Genomic_DNA"/>
</dbReference>